<organism evidence="1 2">
    <name type="scientific">Amycolatopsis sulphurea</name>
    <dbReference type="NCBI Taxonomy" id="76022"/>
    <lineage>
        <taxon>Bacteria</taxon>
        <taxon>Bacillati</taxon>
        <taxon>Actinomycetota</taxon>
        <taxon>Actinomycetes</taxon>
        <taxon>Pseudonocardiales</taxon>
        <taxon>Pseudonocardiaceae</taxon>
        <taxon>Amycolatopsis</taxon>
    </lineage>
</organism>
<dbReference type="EMBL" id="PDJK01000002">
    <property type="protein sequence ID" value="PFG47327.1"/>
    <property type="molecule type" value="Genomic_DNA"/>
</dbReference>
<evidence type="ECO:0000313" key="1">
    <source>
        <dbReference type="EMBL" id="PFG47327.1"/>
    </source>
</evidence>
<evidence type="ECO:0000313" key="2">
    <source>
        <dbReference type="Proteomes" id="UP000243542"/>
    </source>
</evidence>
<name>A0A2A9F7D3_9PSEU</name>
<comment type="caution">
    <text evidence="1">The sequence shown here is derived from an EMBL/GenBank/DDBJ whole genome shotgun (WGS) entry which is preliminary data.</text>
</comment>
<reference evidence="1 2" key="1">
    <citation type="submission" date="2017-10" db="EMBL/GenBank/DDBJ databases">
        <title>Sequencing the genomes of 1000 actinobacteria strains.</title>
        <authorList>
            <person name="Klenk H.-P."/>
        </authorList>
    </citation>
    <scope>NUCLEOTIDE SEQUENCE [LARGE SCALE GENOMIC DNA]</scope>
    <source>
        <strain evidence="1 2">DSM 46092</strain>
    </source>
</reference>
<proteinExistence type="predicted"/>
<protein>
    <submittedName>
        <fullName evidence="1">Uncharacterized protein</fullName>
    </submittedName>
</protein>
<sequence>MIGCPRLRLGEFRPVQGVCLSGVRVPAWLKVRLMLAQLSVPTTWQAPLLSVPETPALSSPDRRSEAGAWRSVVGSAECGSDACLDLDDPAIGAVRCVKEQRETASRQEGCGGSLHGR</sequence>
<dbReference type="Proteomes" id="UP000243542">
    <property type="component" value="Unassembled WGS sequence"/>
</dbReference>
<dbReference type="AlphaFoldDB" id="A0A2A9F7D3"/>
<keyword evidence="2" id="KW-1185">Reference proteome</keyword>
<accession>A0A2A9F7D3</accession>
<gene>
    <name evidence="1" type="ORF">ATK36_2364</name>
</gene>